<feature type="region of interest" description="Disordered" evidence="1">
    <location>
        <begin position="1"/>
        <end position="52"/>
    </location>
</feature>
<gene>
    <name evidence="2" type="ORF">ALC56_14805</name>
</gene>
<protein>
    <submittedName>
        <fullName evidence="2">Uncharacterized protein</fullName>
    </submittedName>
</protein>
<name>A0A195ERY8_9HYME</name>
<feature type="compositionally biased region" description="Basic residues" evidence="1">
    <location>
        <begin position="30"/>
        <end position="43"/>
    </location>
</feature>
<evidence type="ECO:0000313" key="3">
    <source>
        <dbReference type="Proteomes" id="UP000078541"/>
    </source>
</evidence>
<dbReference type="Proteomes" id="UP000078541">
    <property type="component" value="Unassembled WGS sequence"/>
</dbReference>
<sequence length="119" mass="13248">MREMQKQRERERERERKSTDSGDVRDGGGGKRRKSARIKRNKLKFAAPPPPLPVFPCLKASTSLLAPPPFALVSSPFSSTTNLRASRSMPAIAENRVASRARPDIPNTVRMTTTMSNLE</sequence>
<reference evidence="2 3" key="1">
    <citation type="submission" date="2016-03" db="EMBL/GenBank/DDBJ databases">
        <title>Trachymyrmex septentrionalis WGS genome.</title>
        <authorList>
            <person name="Nygaard S."/>
            <person name="Hu H."/>
            <person name="Boomsma J."/>
            <person name="Zhang G."/>
        </authorList>
    </citation>
    <scope>NUCLEOTIDE SEQUENCE [LARGE SCALE GENOMIC DNA]</scope>
    <source>
        <strain evidence="2">Tsep2-gDNA-1</strain>
        <tissue evidence="2">Whole body</tissue>
    </source>
</reference>
<keyword evidence="3" id="KW-1185">Reference proteome</keyword>
<organism evidence="2 3">
    <name type="scientific">Trachymyrmex septentrionalis</name>
    <dbReference type="NCBI Taxonomy" id="34720"/>
    <lineage>
        <taxon>Eukaryota</taxon>
        <taxon>Metazoa</taxon>
        <taxon>Ecdysozoa</taxon>
        <taxon>Arthropoda</taxon>
        <taxon>Hexapoda</taxon>
        <taxon>Insecta</taxon>
        <taxon>Pterygota</taxon>
        <taxon>Neoptera</taxon>
        <taxon>Endopterygota</taxon>
        <taxon>Hymenoptera</taxon>
        <taxon>Apocrita</taxon>
        <taxon>Aculeata</taxon>
        <taxon>Formicoidea</taxon>
        <taxon>Formicidae</taxon>
        <taxon>Myrmicinae</taxon>
        <taxon>Trachymyrmex</taxon>
    </lineage>
</organism>
<dbReference type="AlphaFoldDB" id="A0A195ERY8"/>
<evidence type="ECO:0000256" key="1">
    <source>
        <dbReference type="SAM" id="MobiDB-lite"/>
    </source>
</evidence>
<feature type="compositionally biased region" description="Basic and acidic residues" evidence="1">
    <location>
        <begin position="1"/>
        <end position="29"/>
    </location>
</feature>
<dbReference type="EMBL" id="KQ981993">
    <property type="protein sequence ID" value="KYN30993.1"/>
    <property type="molecule type" value="Genomic_DNA"/>
</dbReference>
<proteinExistence type="predicted"/>
<evidence type="ECO:0000313" key="2">
    <source>
        <dbReference type="EMBL" id="KYN30993.1"/>
    </source>
</evidence>
<accession>A0A195ERY8</accession>